<dbReference type="PANTHER" id="PTHR43381:SF4">
    <property type="entry name" value="EUKARYOTIC TRANSLATION INITIATION FACTOR 5B"/>
    <property type="match status" value="1"/>
</dbReference>
<keyword evidence="5 8" id="KW-0648">Protein biosynthesis</keyword>
<reference evidence="10 11" key="1">
    <citation type="journal article" date="2016" name="Nat. Commun.">
        <title>Thousands of microbial genomes shed light on interconnected biogeochemical processes in an aquifer system.</title>
        <authorList>
            <person name="Anantharaman K."/>
            <person name="Brown C.T."/>
            <person name="Hug L.A."/>
            <person name="Sharon I."/>
            <person name="Castelle C.J."/>
            <person name="Probst A.J."/>
            <person name="Thomas B.C."/>
            <person name="Singh A."/>
            <person name="Wilkins M.J."/>
            <person name="Karaoz U."/>
            <person name="Brodie E.L."/>
            <person name="Williams K.H."/>
            <person name="Hubbard S.S."/>
            <person name="Banfield J.F."/>
        </authorList>
    </citation>
    <scope>NUCLEOTIDE SEQUENCE [LARGE SCALE GENOMIC DNA]</scope>
</reference>
<dbReference type="NCBIfam" id="TIGR00487">
    <property type="entry name" value="IF-2"/>
    <property type="match status" value="1"/>
</dbReference>
<dbReference type="InterPro" id="IPR000178">
    <property type="entry name" value="TF_IF2_bacterial-like"/>
</dbReference>
<dbReference type="GO" id="GO:0003743">
    <property type="term" value="F:translation initiation factor activity"/>
    <property type="evidence" value="ECO:0007669"/>
    <property type="project" value="UniProtKB-UniRule"/>
</dbReference>
<evidence type="ECO:0000256" key="3">
    <source>
        <dbReference type="ARBA" id="ARBA00022540"/>
    </source>
</evidence>
<dbReference type="SUPFAM" id="SSF52156">
    <property type="entry name" value="Initiation factor IF2/eIF5b, domain 3"/>
    <property type="match status" value="1"/>
</dbReference>
<evidence type="ECO:0000313" key="11">
    <source>
        <dbReference type="Proteomes" id="UP000176228"/>
    </source>
</evidence>
<dbReference type="InterPro" id="IPR015760">
    <property type="entry name" value="TIF_IF2"/>
</dbReference>
<dbReference type="PANTHER" id="PTHR43381">
    <property type="entry name" value="TRANSLATION INITIATION FACTOR IF-2-RELATED"/>
    <property type="match status" value="1"/>
</dbReference>
<dbReference type="FunFam" id="3.40.50.10050:FF:000001">
    <property type="entry name" value="Translation initiation factor IF-2"/>
    <property type="match status" value="1"/>
</dbReference>
<evidence type="ECO:0000256" key="1">
    <source>
        <dbReference type="ARBA" id="ARBA00007733"/>
    </source>
</evidence>
<proteinExistence type="inferred from homology"/>
<keyword evidence="4" id="KW-0547">Nucleotide-binding</keyword>
<evidence type="ECO:0000256" key="8">
    <source>
        <dbReference type="RuleBase" id="RU000644"/>
    </source>
</evidence>
<dbReference type="SUPFAM" id="SSF52540">
    <property type="entry name" value="P-loop containing nucleoside triphosphate hydrolases"/>
    <property type="match status" value="1"/>
</dbReference>
<evidence type="ECO:0000256" key="2">
    <source>
        <dbReference type="ARBA" id="ARBA00020675"/>
    </source>
</evidence>
<dbReference type="Pfam" id="PF22042">
    <property type="entry name" value="EF-G_D2"/>
    <property type="match status" value="1"/>
</dbReference>
<evidence type="ECO:0000259" key="9">
    <source>
        <dbReference type="PROSITE" id="PS51722"/>
    </source>
</evidence>
<dbReference type="GO" id="GO:0005737">
    <property type="term" value="C:cytoplasm"/>
    <property type="evidence" value="ECO:0007669"/>
    <property type="project" value="UniProtKB-UniRule"/>
</dbReference>
<dbReference type="Gene3D" id="3.40.50.10050">
    <property type="entry name" value="Translation initiation factor IF- 2, domain 3"/>
    <property type="match status" value="1"/>
</dbReference>
<dbReference type="InterPro" id="IPR009000">
    <property type="entry name" value="Transl_B-barrel_sf"/>
</dbReference>
<dbReference type="EMBL" id="MFJU01000022">
    <property type="protein sequence ID" value="OGG36120.1"/>
    <property type="molecule type" value="Genomic_DNA"/>
</dbReference>
<dbReference type="SUPFAM" id="SSF50447">
    <property type="entry name" value="Translation proteins"/>
    <property type="match status" value="2"/>
</dbReference>
<protein>
    <recommendedName>
        <fullName evidence="2 7">Translation initiation factor IF-2</fullName>
    </recommendedName>
</protein>
<feature type="domain" description="Tr-type G" evidence="9">
    <location>
        <begin position="15"/>
        <end position="192"/>
    </location>
</feature>
<evidence type="ECO:0000256" key="5">
    <source>
        <dbReference type="ARBA" id="ARBA00022917"/>
    </source>
</evidence>
<evidence type="ECO:0000313" key="10">
    <source>
        <dbReference type="EMBL" id="OGG36120.1"/>
    </source>
</evidence>
<sequence>MAKNKKVEVQNSVITKPPVVAVLGHVDHGKTTLLDTIRKTNIANREHGGITQHIGAYQIDVPKTLLKQPNYPNKITFIDTPGHQAFAEMRSRGATVADIAILVVAANDGVKPQTIESIEHIKKAKIPFIVALNKIDLPNINQEIVKKQLSKKGVNLEEYGGETPMVGVSAKDGTGIDKLLEMILLLNELFMVKQTENNFEAVVIESLLSKNKGITATIIVRSGSISVADDVVYENQVFRIRALINWQGHPLTSVTGGDPAEVLGWKVLPKIGSKVYLKSETEIMTSPAKVLTFPEKRNIIPPEGEDALEEQHIRIILRADTAGTLEAITSAVGNKVETISSAVGNISESDVLLAKTTKALIIGFSLKVDTRVLKLAQSEKVLIKTYNIIYELLDELDEVIEALRKGDLVEVFGTAKVLAVFNIKGETVLGAKVTSGRIAKGDQIKVTRNDEEIGRIKIKSLKQQKTDITKAETGTEIGIGLSGNMAVLTGDSIISIG</sequence>
<dbReference type="Pfam" id="PF00009">
    <property type="entry name" value="GTP_EFTU"/>
    <property type="match status" value="1"/>
</dbReference>
<dbReference type="InterPro" id="IPR036925">
    <property type="entry name" value="TIF_IF2_dom3_sf"/>
</dbReference>
<organism evidence="10 11">
    <name type="scientific">Candidatus Gottesmanbacteria bacterium RIFCSPLOWO2_01_FULL_42_22</name>
    <dbReference type="NCBI Taxonomy" id="1798391"/>
    <lineage>
        <taxon>Bacteria</taxon>
        <taxon>Candidatus Gottesmaniibacteriota</taxon>
    </lineage>
</organism>
<dbReference type="CDD" id="cd01887">
    <property type="entry name" value="IF2_eIF5B"/>
    <property type="match status" value="1"/>
</dbReference>
<dbReference type="GO" id="GO:0005525">
    <property type="term" value="F:GTP binding"/>
    <property type="evidence" value="ECO:0007669"/>
    <property type="project" value="UniProtKB-KW"/>
</dbReference>
<evidence type="ECO:0000256" key="4">
    <source>
        <dbReference type="ARBA" id="ARBA00022741"/>
    </source>
</evidence>
<keyword evidence="6" id="KW-0342">GTP-binding</keyword>
<dbReference type="InterPro" id="IPR027417">
    <property type="entry name" value="P-loop_NTPase"/>
</dbReference>
<dbReference type="FunFam" id="3.40.50.300:FF:000019">
    <property type="entry name" value="Translation initiation factor IF-2"/>
    <property type="match status" value="1"/>
</dbReference>
<dbReference type="InterPro" id="IPR023115">
    <property type="entry name" value="TIF_IF2_dom3"/>
</dbReference>
<comment type="function">
    <text evidence="8">One of the essential components for the initiation of protein synthesis. Protects formylmethionyl-tRNA from spontaneous hydrolysis and promotes its binding to the 30S ribosomal subunits. Also involved in the hydrolysis of GTP during the formation of the 70S ribosomal complex.</text>
</comment>
<dbReference type="InterPro" id="IPR000795">
    <property type="entry name" value="T_Tr_GTP-bd_dom"/>
</dbReference>
<dbReference type="InterPro" id="IPR053905">
    <property type="entry name" value="EF-G-like_DII"/>
</dbReference>
<dbReference type="PRINTS" id="PR00315">
    <property type="entry name" value="ELONGATNFCT"/>
</dbReference>
<name>A0A1F6BGT2_9BACT</name>
<dbReference type="STRING" id="1798391.A2968_05390"/>
<comment type="caution">
    <text evidence="10">The sequence shown here is derived from an EMBL/GenBank/DDBJ whole genome shotgun (WGS) entry which is preliminary data.</text>
</comment>
<dbReference type="NCBIfam" id="TIGR00231">
    <property type="entry name" value="small_GTP"/>
    <property type="match status" value="1"/>
</dbReference>
<dbReference type="InterPro" id="IPR005225">
    <property type="entry name" value="Small_GTP-bd"/>
</dbReference>
<dbReference type="Proteomes" id="UP000176228">
    <property type="component" value="Unassembled WGS sequence"/>
</dbReference>
<dbReference type="Gene3D" id="3.40.50.300">
    <property type="entry name" value="P-loop containing nucleotide triphosphate hydrolases"/>
    <property type="match status" value="1"/>
</dbReference>
<dbReference type="Gene3D" id="2.40.30.10">
    <property type="entry name" value="Translation factors"/>
    <property type="match status" value="2"/>
</dbReference>
<dbReference type="PROSITE" id="PS51722">
    <property type="entry name" value="G_TR_2"/>
    <property type="match status" value="1"/>
</dbReference>
<dbReference type="Pfam" id="PF11987">
    <property type="entry name" value="IF-2"/>
    <property type="match status" value="1"/>
</dbReference>
<dbReference type="AlphaFoldDB" id="A0A1F6BGT2"/>
<dbReference type="GO" id="GO:0003924">
    <property type="term" value="F:GTPase activity"/>
    <property type="evidence" value="ECO:0007669"/>
    <property type="project" value="InterPro"/>
</dbReference>
<comment type="similarity">
    <text evidence="1 8">Belongs to the TRAFAC class translation factor GTPase superfamily. Classic translation factor GTPase family. IF-2 subfamily.</text>
</comment>
<evidence type="ECO:0000256" key="7">
    <source>
        <dbReference type="NCBIfam" id="TIGR00487"/>
    </source>
</evidence>
<evidence type="ECO:0000256" key="6">
    <source>
        <dbReference type="ARBA" id="ARBA00023134"/>
    </source>
</evidence>
<accession>A0A1F6BGT2</accession>
<keyword evidence="3 8" id="KW-0396">Initiation factor</keyword>
<gene>
    <name evidence="10" type="ORF">A2968_05390</name>
</gene>